<dbReference type="AlphaFoldDB" id="A0A7S0FBG2"/>
<organism evidence="2">
    <name type="scientific">Pyrodinium bahamense</name>
    <dbReference type="NCBI Taxonomy" id="73915"/>
    <lineage>
        <taxon>Eukaryota</taxon>
        <taxon>Sar</taxon>
        <taxon>Alveolata</taxon>
        <taxon>Dinophyceae</taxon>
        <taxon>Gonyaulacales</taxon>
        <taxon>Pyrocystaceae</taxon>
        <taxon>Pyrodinium</taxon>
    </lineage>
</organism>
<dbReference type="SUPFAM" id="SSF53756">
    <property type="entry name" value="UDP-Glycosyltransferase/glycogen phosphorylase"/>
    <property type="match status" value="1"/>
</dbReference>
<dbReference type="Gene3D" id="3.40.50.2000">
    <property type="entry name" value="Glycogen Phosphorylase B"/>
    <property type="match status" value="2"/>
</dbReference>
<evidence type="ECO:0008006" key="3">
    <source>
        <dbReference type="Google" id="ProtNLM"/>
    </source>
</evidence>
<name>A0A7S0FBG2_9DINO</name>
<gene>
    <name evidence="2" type="ORF">PBAH0796_LOCUS6475</name>
</gene>
<proteinExistence type="predicted"/>
<evidence type="ECO:0000256" key="1">
    <source>
        <dbReference type="ARBA" id="ARBA00022679"/>
    </source>
</evidence>
<dbReference type="GO" id="GO:0008194">
    <property type="term" value="F:UDP-glycosyltransferase activity"/>
    <property type="evidence" value="ECO:0007669"/>
    <property type="project" value="InterPro"/>
</dbReference>
<dbReference type="InterPro" id="IPR002213">
    <property type="entry name" value="UDP_glucos_trans"/>
</dbReference>
<dbReference type="EMBL" id="HBEG01010948">
    <property type="protein sequence ID" value="CAD8351108.1"/>
    <property type="molecule type" value="Transcribed_RNA"/>
</dbReference>
<protein>
    <recommendedName>
        <fullName evidence="3">UDP-glycosyltransferases domain-containing protein</fullName>
    </recommendedName>
</protein>
<evidence type="ECO:0000313" key="2">
    <source>
        <dbReference type="EMBL" id="CAD8351108.1"/>
    </source>
</evidence>
<reference evidence="2" key="1">
    <citation type="submission" date="2021-01" db="EMBL/GenBank/DDBJ databases">
        <authorList>
            <person name="Corre E."/>
            <person name="Pelletier E."/>
            <person name="Niang G."/>
            <person name="Scheremetjew M."/>
            <person name="Finn R."/>
            <person name="Kale V."/>
            <person name="Holt S."/>
            <person name="Cochrane G."/>
            <person name="Meng A."/>
            <person name="Brown T."/>
            <person name="Cohen L."/>
        </authorList>
    </citation>
    <scope>NUCLEOTIDE SEQUENCE</scope>
    <source>
        <strain evidence="2">Pbaha01</strain>
    </source>
</reference>
<dbReference type="InterPro" id="IPR050426">
    <property type="entry name" value="Glycosyltransferase_28"/>
</dbReference>
<dbReference type="PANTHER" id="PTHR48050">
    <property type="entry name" value="STEROL 3-BETA-GLUCOSYLTRANSFERASE"/>
    <property type="match status" value="1"/>
</dbReference>
<sequence length="534" mass="56020">MTGAAAKRGQRFAFVFPPWVGHISPSLPIARRLSELGHEVVYISFNDLREKAEGTGARFFSVADVEPELFAGRGGDFPSMLSALKEECGIRDLGSAAAMWMLRNVMIERQLPGLLRTLRELKPTALVHCPLCSPEASYAAKVLDTPCIALNTFAGAGGLAGAVQSCFKDEKISWAGLDREMRAFGPNLAAVDQLRTKYGLEVTPGMGALPGYLSTLADATLTLTTTSEDLQDPMHPDLATAYAAAGARFVAVGPLLDLPGTWRAHGVASGDLAVEMEPDDIVARVHAARAAGRPVALVSMGTVVTGNMPTFGWQGRTKDEQGKPRGLTGRELCHAAWSGAFDAFGTNHPGEGPLLIVALGPQPDALDGLSVPPNALCVPSLPQVDILRAGVDVFLTHGGQNSFTEALSCATPLVVCPGFADQVVNAAKAVNLGVGLKVDRPFPEPGEEEAAAAVYRANVCEALRTVSVGPEFKRAAAMCAEGLQKNYAGVEYTVEFILSVGQRSATLEESLATPVVKFNSIPAVSGVAAAFSGA</sequence>
<accession>A0A7S0FBG2</accession>
<keyword evidence="1" id="KW-0808">Transferase</keyword>
<dbReference type="PANTHER" id="PTHR48050:SF13">
    <property type="entry name" value="STEROL 3-BETA-GLUCOSYLTRANSFERASE UGT80A2"/>
    <property type="match status" value="1"/>
</dbReference>
<dbReference type="Pfam" id="PF00201">
    <property type="entry name" value="UDPGT"/>
    <property type="match status" value="1"/>
</dbReference>
<dbReference type="CDD" id="cd03784">
    <property type="entry name" value="GT1_Gtf-like"/>
    <property type="match status" value="1"/>
</dbReference>